<gene>
    <name evidence="10" type="ORF">AEA09_03805</name>
</gene>
<dbReference type="InterPro" id="IPR039420">
    <property type="entry name" value="WalR-like"/>
</dbReference>
<dbReference type="InterPro" id="IPR001789">
    <property type="entry name" value="Sig_transdc_resp-reg_receiver"/>
</dbReference>
<evidence type="ECO:0000256" key="6">
    <source>
        <dbReference type="PROSITE-ProRule" id="PRU00169"/>
    </source>
</evidence>
<dbReference type="SUPFAM" id="SSF52172">
    <property type="entry name" value="CheY-like"/>
    <property type="match status" value="1"/>
</dbReference>
<evidence type="ECO:0000256" key="3">
    <source>
        <dbReference type="ARBA" id="ARBA00023015"/>
    </source>
</evidence>
<evidence type="ECO:0000313" key="10">
    <source>
        <dbReference type="EMBL" id="KOS67769.1"/>
    </source>
</evidence>
<dbReference type="Gene3D" id="6.10.250.690">
    <property type="match status" value="1"/>
</dbReference>
<dbReference type="CDD" id="cd00383">
    <property type="entry name" value="trans_reg_C"/>
    <property type="match status" value="1"/>
</dbReference>
<feature type="DNA-binding region" description="OmpR/PhoB-type" evidence="7">
    <location>
        <begin position="130"/>
        <end position="227"/>
    </location>
</feature>
<dbReference type="Pfam" id="PF00486">
    <property type="entry name" value="Trans_reg_C"/>
    <property type="match status" value="1"/>
</dbReference>
<sequence>MKKRILVVEDDRHMADLIQVRLKKEGYEVECVHDGLKALQVVERCLPDCMLLDWMLPKMEGIEVCRQVRYQHDFPIIMISGRTEELDIVLALELGATDYLTKPFGFRELLTRMRMHMKRFENERKCKEYVSKFSIGPFHIDLIAFKVYKNNLEIPLTQREFKVLLHLMQQPGDIQTREQIIEVLESSKGDRRTVDVIIRRLREKIEKQPSAPKWIKTKNGIGYYFHIDSKEVSYY</sequence>
<keyword evidence="11" id="KW-1185">Reference proteome</keyword>
<keyword evidence="1 6" id="KW-0597">Phosphoprotein</keyword>
<evidence type="ECO:0000313" key="11">
    <source>
        <dbReference type="Proteomes" id="UP000050668"/>
    </source>
</evidence>
<name>A0ABR5K051_9BACI</name>
<evidence type="ECO:0000256" key="7">
    <source>
        <dbReference type="PROSITE-ProRule" id="PRU01091"/>
    </source>
</evidence>
<keyword evidence="5" id="KW-0804">Transcription</keyword>
<feature type="modified residue" description="4-aspartylphosphate" evidence="6">
    <location>
        <position position="53"/>
    </location>
</feature>
<comment type="caution">
    <text evidence="10">The sequence shown here is derived from an EMBL/GenBank/DDBJ whole genome shotgun (WGS) entry which is preliminary data.</text>
</comment>
<keyword evidence="2" id="KW-0902">Two-component regulatory system</keyword>
<dbReference type="SMART" id="SM00862">
    <property type="entry name" value="Trans_reg_C"/>
    <property type="match status" value="1"/>
</dbReference>
<dbReference type="InterPro" id="IPR036388">
    <property type="entry name" value="WH-like_DNA-bd_sf"/>
</dbReference>
<keyword evidence="3" id="KW-0805">Transcription regulation</keyword>
<organism evidence="10 11">
    <name type="scientific">Lysinibacillus contaminans</name>
    <dbReference type="NCBI Taxonomy" id="1293441"/>
    <lineage>
        <taxon>Bacteria</taxon>
        <taxon>Bacillati</taxon>
        <taxon>Bacillota</taxon>
        <taxon>Bacilli</taxon>
        <taxon>Bacillales</taxon>
        <taxon>Bacillaceae</taxon>
        <taxon>Lysinibacillus</taxon>
    </lineage>
</organism>
<dbReference type="Gene3D" id="1.10.10.10">
    <property type="entry name" value="Winged helix-like DNA-binding domain superfamily/Winged helix DNA-binding domain"/>
    <property type="match status" value="1"/>
</dbReference>
<evidence type="ECO:0000256" key="2">
    <source>
        <dbReference type="ARBA" id="ARBA00023012"/>
    </source>
</evidence>
<dbReference type="Gene3D" id="3.40.50.2300">
    <property type="match status" value="1"/>
</dbReference>
<dbReference type="PANTHER" id="PTHR48111:SF40">
    <property type="entry name" value="PHOSPHATE REGULON TRANSCRIPTIONAL REGULATORY PROTEIN PHOB"/>
    <property type="match status" value="1"/>
</dbReference>
<dbReference type="SMART" id="SM00448">
    <property type="entry name" value="REC"/>
    <property type="match status" value="1"/>
</dbReference>
<dbReference type="PROSITE" id="PS51755">
    <property type="entry name" value="OMPR_PHOB"/>
    <property type="match status" value="1"/>
</dbReference>
<dbReference type="RefSeq" id="WP_053582580.1">
    <property type="nucleotide sequence ID" value="NZ_LGRV01000003.1"/>
</dbReference>
<dbReference type="Proteomes" id="UP000050668">
    <property type="component" value="Unassembled WGS sequence"/>
</dbReference>
<feature type="domain" description="OmpR/PhoB-type" evidence="9">
    <location>
        <begin position="130"/>
        <end position="227"/>
    </location>
</feature>
<reference evidence="11" key="1">
    <citation type="submission" date="2015-07" db="EMBL/GenBank/DDBJ databases">
        <title>Fjat-14205 dsm 2895.</title>
        <authorList>
            <person name="Liu B."/>
            <person name="Wang J."/>
            <person name="Zhu Y."/>
            <person name="Liu G."/>
            <person name="Chen Q."/>
            <person name="Chen Z."/>
            <person name="Lan J."/>
            <person name="Che J."/>
            <person name="Ge C."/>
            <person name="Shi H."/>
            <person name="Pan Z."/>
            <person name="Liu X."/>
        </authorList>
    </citation>
    <scope>NUCLEOTIDE SEQUENCE [LARGE SCALE GENOMIC DNA]</scope>
    <source>
        <strain evidence="11">DSM 25560</strain>
    </source>
</reference>
<accession>A0ABR5K051</accession>
<dbReference type="Pfam" id="PF00072">
    <property type="entry name" value="Response_reg"/>
    <property type="match status" value="1"/>
</dbReference>
<dbReference type="PANTHER" id="PTHR48111">
    <property type="entry name" value="REGULATOR OF RPOS"/>
    <property type="match status" value="1"/>
</dbReference>
<feature type="domain" description="Response regulatory" evidence="8">
    <location>
        <begin position="4"/>
        <end position="117"/>
    </location>
</feature>
<evidence type="ECO:0000259" key="8">
    <source>
        <dbReference type="PROSITE" id="PS50110"/>
    </source>
</evidence>
<protein>
    <submittedName>
        <fullName evidence="10">Response regulator</fullName>
    </submittedName>
</protein>
<dbReference type="InterPro" id="IPR011006">
    <property type="entry name" value="CheY-like_superfamily"/>
</dbReference>
<evidence type="ECO:0000256" key="1">
    <source>
        <dbReference type="ARBA" id="ARBA00022553"/>
    </source>
</evidence>
<keyword evidence="4 7" id="KW-0238">DNA-binding</keyword>
<proteinExistence type="predicted"/>
<dbReference type="CDD" id="cd17574">
    <property type="entry name" value="REC_OmpR"/>
    <property type="match status" value="1"/>
</dbReference>
<dbReference type="InterPro" id="IPR001867">
    <property type="entry name" value="OmpR/PhoB-type_DNA-bd"/>
</dbReference>
<dbReference type="PROSITE" id="PS50110">
    <property type="entry name" value="RESPONSE_REGULATORY"/>
    <property type="match status" value="1"/>
</dbReference>
<evidence type="ECO:0000256" key="4">
    <source>
        <dbReference type="ARBA" id="ARBA00023125"/>
    </source>
</evidence>
<dbReference type="EMBL" id="LGRV01000003">
    <property type="protein sequence ID" value="KOS67769.1"/>
    <property type="molecule type" value="Genomic_DNA"/>
</dbReference>
<evidence type="ECO:0000259" key="9">
    <source>
        <dbReference type="PROSITE" id="PS51755"/>
    </source>
</evidence>
<evidence type="ECO:0000256" key="5">
    <source>
        <dbReference type="ARBA" id="ARBA00023163"/>
    </source>
</evidence>